<protein>
    <submittedName>
        <fullName evidence="2">Jg6002 protein</fullName>
    </submittedName>
</protein>
<reference evidence="2" key="1">
    <citation type="submission" date="2022-03" db="EMBL/GenBank/DDBJ databases">
        <authorList>
            <person name="Lindestad O."/>
        </authorList>
    </citation>
    <scope>NUCLEOTIDE SEQUENCE</scope>
</reference>
<gene>
    <name evidence="2" type="primary">jg6002</name>
    <name evidence="2" type="ORF">PAEG_LOCUS22220</name>
</gene>
<keyword evidence="3" id="KW-1185">Reference proteome</keyword>
<dbReference type="AlphaFoldDB" id="A0A8S4S479"/>
<feature type="region of interest" description="Disordered" evidence="1">
    <location>
        <begin position="86"/>
        <end position="108"/>
    </location>
</feature>
<evidence type="ECO:0000256" key="1">
    <source>
        <dbReference type="SAM" id="MobiDB-lite"/>
    </source>
</evidence>
<organism evidence="2 3">
    <name type="scientific">Pararge aegeria aegeria</name>
    <dbReference type="NCBI Taxonomy" id="348720"/>
    <lineage>
        <taxon>Eukaryota</taxon>
        <taxon>Metazoa</taxon>
        <taxon>Ecdysozoa</taxon>
        <taxon>Arthropoda</taxon>
        <taxon>Hexapoda</taxon>
        <taxon>Insecta</taxon>
        <taxon>Pterygota</taxon>
        <taxon>Neoptera</taxon>
        <taxon>Endopterygota</taxon>
        <taxon>Lepidoptera</taxon>
        <taxon>Glossata</taxon>
        <taxon>Ditrysia</taxon>
        <taxon>Papilionoidea</taxon>
        <taxon>Nymphalidae</taxon>
        <taxon>Satyrinae</taxon>
        <taxon>Satyrini</taxon>
        <taxon>Parargina</taxon>
        <taxon>Pararge</taxon>
    </lineage>
</organism>
<sequence>MCLCIPFRNSATFLEGYLGLTGKRQSDTHSIPVAVTAAKTRDGPPARSDTQAEQAPPPAAPAFLYFLSLELDKEVKVELVMKEEKRLSDDDFDDAPDFGDDDDYDDRE</sequence>
<dbReference type="Proteomes" id="UP000838756">
    <property type="component" value="Unassembled WGS sequence"/>
</dbReference>
<evidence type="ECO:0000313" key="2">
    <source>
        <dbReference type="EMBL" id="CAH2251378.1"/>
    </source>
</evidence>
<feature type="region of interest" description="Disordered" evidence="1">
    <location>
        <begin position="37"/>
        <end position="57"/>
    </location>
</feature>
<evidence type="ECO:0000313" key="3">
    <source>
        <dbReference type="Proteomes" id="UP000838756"/>
    </source>
</evidence>
<comment type="caution">
    <text evidence="2">The sequence shown here is derived from an EMBL/GenBank/DDBJ whole genome shotgun (WGS) entry which is preliminary data.</text>
</comment>
<dbReference type="EMBL" id="CAKXAJ010026023">
    <property type="protein sequence ID" value="CAH2251378.1"/>
    <property type="molecule type" value="Genomic_DNA"/>
</dbReference>
<feature type="compositionally biased region" description="Acidic residues" evidence="1">
    <location>
        <begin position="90"/>
        <end position="108"/>
    </location>
</feature>
<accession>A0A8S4S479</accession>
<name>A0A8S4S479_9NEOP</name>
<proteinExistence type="predicted"/>